<name>A0A2S8FJ34_9BACT</name>
<evidence type="ECO:0000313" key="4">
    <source>
        <dbReference type="Proteomes" id="UP000238322"/>
    </source>
</evidence>
<proteinExistence type="inferred from homology"/>
<keyword evidence="2" id="KW-0479">Metal-binding</keyword>
<keyword evidence="2" id="KW-0378">Hydrolase</keyword>
<dbReference type="Proteomes" id="UP000238322">
    <property type="component" value="Unassembled WGS sequence"/>
</dbReference>
<comment type="catalytic activity">
    <reaction evidence="2">
        <text>N-terminal N-formyl-L-methionyl-[peptide] + H2O = N-terminal L-methionyl-[peptide] + formate</text>
        <dbReference type="Rhea" id="RHEA:24420"/>
        <dbReference type="Rhea" id="RHEA-COMP:10639"/>
        <dbReference type="Rhea" id="RHEA-COMP:10640"/>
        <dbReference type="ChEBI" id="CHEBI:15377"/>
        <dbReference type="ChEBI" id="CHEBI:15740"/>
        <dbReference type="ChEBI" id="CHEBI:49298"/>
        <dbReference type="ChEBI" id="CHEBI:64731"/>
        <dbReference type="EC" id="3.5.1.88"/>
    </reaction>
</comment>
<dbReference type="AlphaFoldDB" id="A0A2S8FJ34"/>
<comment type="cofactor">
    <cofactor evidence="2">
        <name>Fe(2+)</name>
        <dbReference type="ChEBI" id="CHEBI:29033"/>
    </cofactor>
    <text evidence="2">Binds 1 Fe(2+) ion.</text>
</comment>
<feature type="binding site" evidence="2">
    <location>
        <position position="139"/>
    </location>
    <ligand>
        <name>Fe cation</name>
        <dbReference type="ChEBI" id="CHEBI:24875"/>
    </ligand>
</feature>
<feature type="active site" evidence="2">
    <location>
        <position position="182"/>
    </location>
</feature>
<dbReference type="PANTHER" id="PTHR10458:SF22">
    <property type="entry name" value="PEPTIDE DEFORMYLASE"/>
    <property type="match status" value="1"/>
</dbReference>
<evidence type="ECO:0000313" key="3">
    <source>
        <dbReference type="EMBL" id="PQO32195.1"/>
    </source>
</evidence>
<comment type="similarity">
    <text evidence="1 2">Belongs to the polypeptide deformylase family.</text>
</comment>
<keyword evidence="2" id="KW-0408">Iron</keyword>
<accession>A0A2S8FJ34</accession>
<dbReference type="GO" id="GO:0046872">
    <property type="term" value="F:metal ion binding"/>
    <property type="evidence" value="ECO:0007669"/>
    <property type="project" value="UniProtKB-KW"/>
</dbReference>
<dbReference type="InterPro" id="IPR023635">
    <property type="entry name" value="Peptide_deformylase"/>
</dbReference>
<dbReference type="SUPFAM" id="SSF56420">
    <property type="entry name" value="Peptide deformylase"/>
    <property type="match status" value="1"/>
</dbReference>
<organism evidence="3 4">
    <name type="scientific">Blastopirellula marina</name>
    <dbReference type="NCBI Taxonomy" id="124"/>
    <lineage>
        <taxon>Bacteria</taxon>
        <taxon>Pseudomonadati</taxon>
        <taxon>Planctomycetota</taxon>
        <taxon>Planctomycetia</taxon>
        <taxon>Pirellulales</taxon>
        <taxon>Pirellulaceae</taxon>
        <taxon>Blastopirellula</taxon>
    </lineage>
</organism>
<gene>
    <name evidence="2 3" type="primary">def</name>
    <name evidence="3" type="ORF">C5Y83_18340</name>
</gene>
<evidence type="ECO:0000256" key="2">
    <source>
        <dbReference type="HAMAP-Rule" id="MF_00163"/>
    </source>
</evidence>
<dbReference type="EMBL" id="PUHY01000012">
    <property type="protein sequence ID" value="PQO32195.1"/>
    <property type="molecule type" value="Genomic_DNA"/>
</dbReference>
<comment type="caution">
    <text evidence="3">The sequence shown here is derived from an EMBL/GenBank/DDBJ whole genome shotgun (WGS) entry which is preliminary data.</text>
</comment>
<dbReference type="CDD" id="cd00487">
    <property type="entry name" value="Pep_deformylase"/>
    <property type="match status" value="1"/>
</dbReference>
<dbReference type="OrthoDB" id="9784988at2"/>
<dbReference type="InterPro" id="IPR036821">
    <property type="entry name" value="Peptide_deformylase_sf"/>
</dbReference>
<dbReference type="NCBIfam" id="TIGR00079">
    <property type="entry name" value="pept_deformyl"/>
    <property type="match status" value="1"/>
</dbReference>
<protein>
    <recommendedName>
        <fullName evidence="2">Peptide deformylase</fullName>
        <shortName evidence="2">PDF</shortName>
        <ecNumber evidence="2">3.5.1.88</ecNumber>
    </recommendedName>
    <alternativeName>
        <fullName evidence="2">Polypeptide deformylase</fullName>
    </alternativeName>
</protein>
<feature type="binding site" evidence="2">
    <location>
        <position position="185"/>
    </location>
    <ligand>
        <name>Fe cation</name>
        <dbReference type="ChEBI" id="CHEBI:24875"/>
    </ligand>
</feature>
<dbReference type="EC" id="3.5.1.88" evidence="2"/>
<feature type="binding site" evidence="2">
    <location>
        <position position="181"/>
    </location>
    <ligand>
        <name>Fe cation</name>
        <dbReference type="ChEBI" id="CHEBI:24875"/>
    </ligand>
</feature>
<dbReference type="Gene3D" id="3.90.45.10">
    <property type="entry name" value="Peptide deformylase"/>
    <property type="match status" value="1"/>
</dbReference>
<sequence>MGEAGPLDLDEVACRPVGHSFYNEAITRLARGRLGRAQFVVSSALRTVTLQIIHYPHPTLNYKSKPVKRVDAELRGMIAEMFDLMYAARGIGLAANQVGIPLRFFVMNLAGAKGEGEELVFINPTISRTTGADEAEEGCLSLPGVYGPVLRPAEVLFSAYMPNGEKFEQKVSGMFARCVQHETDHLDGIMFIERMDDDSLYQIQPEVDQFELTFERLRSEGKLPTDQEITAFQNDIEAKYA</sequence>
<dbReference type="GO" id="GO:0006412">
    <property type="term" value="P:translation"/>
    <property type="evidence" value="ECO:0007669"/>
    <property type="project" value="UniProtKB-UniRule"/>
</dbReference>
<dbReference type="Pfam" id="PF01327">
    <property type="entry name" value="Pep_deformylase"/>
    <property type="match status" value="1"/>
</dbReference>
<reference evidence="3 4" key="1">
    <citation type="submission" date="2018-02" db="EMBL/GenBank/DDBJ databases">
        <title>Comparative genomes isolates from brazilian mangrove.</title>
        <authorList>
            <person name="Araujo J.E."/>
            <person name="Taketani R.G."/>
            <person name="Silva M.C.P."/>
            <person name="Loureco M.V."/>
            <person name="Andreote F.D."/>
        </authorList>
    </citation>
    <scope>NUCLEOTIDE SEQUENCE [LARGE SCALE GENOMIC DNA]</scope>
    <source>
        <strain evidence="3 4">Hex-1 MGV</strain>
    </source>
</reference>
<dbReference type="PANTHER" id="PTHR10458">
    <property type="entry name" value="PEPTIDE DEFORMYLASE"/>
    <property type="match status" value="1"/>
</dbReference>
<dbReference type="PRINTS" id="PR01576">
    <property type="entry name" value="PDEFORMYLASE"/>
</dbReference>
<evidence type="ECO:0000256" key="1">
    <source>
        <dbReference type="ARBA" id="ARBA00010759"/>
    </source>
</evidence>
<comment type="function">
    <text evidence="2">Removes the formyl group from the N-terminal Met of newly synthesized proteins. Requires at least a dipeptide for an efficient rate of reaction. N-terminal L-methionine is a prerequisite for activity but the enzyme has broad specificity at other positions.</text>
</comment>
<dbReference type="GO" id="GO:0042586">
    <property type="term" value="F:peptide deformylase activity"/>
    <property type="evidence" value="ECO:0007669"/>
    <property type="project" value="UniProtKB-UniRule"/>
</dbReference>
<keyword evidence="2" id="KW-0648">Protein biosynthesis</keyword>
<dbReference type="HAMAP" id="MF_00163">
    <property type="entry name" value="Pep_deformylase"/>
    <property type="match status" value="1"/>
</dbReference>
<dbReference type="NCBIfam" id="NF001159">
    <property type="entry name" value="PRK00150.1-3"/>
    <property type="match status" value="1"/>
</dbReference>